<evidence type="ECO:0000259" key="8">
    <source>
        <dbReference type="PROSITE" id="PS50240"/>
    </source>
</evidence>
<keyword evidence="9" id="KW-1185">Reference proteome</keyword>
<keyword evidence="2" id="KW-0800">Toxin</keyword>
<dbReference type="Gene3D" id="2.40.10.10">
    <property type="entry name" value="Trypsin-like serine proteases"/>
    <property type="match status" value="1"/>
</dbReference>
<sequence length="391" mass="43408">MVSRLVLLCFSVHSVVSMYEGDTCTKEDGTDTGICTILINCSTALDDLNNGEIQPQICSFPPSNIEPIVCCFNKSSNVESTTQPAPTPASRLLIEEPHCGPVKSSLTSPKTGRVAFDKCVDYQEKYVYSCGRAYSIAGGFDRRNNCHHKTDQLVVGGTNADEHEFPHMALIGFGEISSRDFQCGGSIISEKFVLTAAHCSFSTMSGPATYIAIGVLQKHEAKDQSKIYLIKRFINHPHYRSPSRYNDIALIETDREMELSQYIVPACLPTEPVEDAQAIVTGWGPIHYNTDVSDILQKATLYKTPVDECRRLYRSHRLFTRGFDSETQTCYGDRDMPLRYQDRYESKDTCPLLFGNLSYINDVDGSGTGDRIRGGQRCAGSNMYDSGVQSI</sequence>
<dbReference type="SUPFAM" id="SSF50494">
    <property type="entry name" value="Trypsin-like serine proteases"/>
    <property type="match status" value="1"/>
</dbReference>
<keyword evidence="3" id="KW-1015">Disulfide bond</keyword>
<dbReference type="SMART" id="SM00020">
    <property type="entry name" value="Tryp_SPc"/>
    <property type="match status" value="1"/>
</dbReference>
<keyword evidence="7" id="KW-0732">Signal</keyword>
<evidence type="ECO:0000256" key="5">
    <source>
        <dbReference type="ARBA" id="ARBA00055534"/>
    </source>
</evidence>
<dbReference type="InterPro" id="IPR051333">
    <property type="entry name" value="CLIP_Serine_Protease"/>
</dbReference>
<dbReference type="GeneID" id="111362337"/>
<protein>
    <submittedName>
        <fullName evidence="10">Serine protease snake-like</fullName>
    </submittedName>
</protein>
<name>A0A9J7IZ44_SPOLT</name>
<keyword evidence="6" id="KW-1205">Fibrinolytic toxin</keyword>
<dbReference type="RefSeq" id="XP_022834771.1">
    <property type="nucleotide sequence ID" value="XM_022979003.1"/>
</dbReference>
<evidence type="ECO:0000256" key="6">
    <source>
        <dbReference type="ARBA" id="ARBA00084094"/>
    </source>
</evidence>
<dbReference type="InterPro" id="IPR009003">
    <property type="entry name" value="Peptidase_S1_PA"/>
</dbReference>
<dbReference type="FunFam" id="2.40.10.10:FF:000068">
    <property type="entry name" value="transmembrane protease serine 2"/>
    <property type="match status" value="1"/>
</dbReference>
<dbReference type="GO" id="GO:0004252">
    <property type="term" value="F:serine-type endopeptidase activity"/>
    <property type="evidence" value="ECO:0007669"/>
    <property type="project" value="InterPro"/>
</dbReference>
<dbReference type="InterPro" id="IPR043504">
    <property type="entry name" value="Peptidase_S1_PA_chymotrypsin"/>
</dbReference>
<dbReference type="GO" id="GO:0090729">
    <property type="term" value="F:toxin activity"/>
    <property type="evidence" value="ECO:0007669"/>
    <property type="project" value="UniProtKB-KW"/>
</dbReference>
<proteinExistence type="predicted"/>
<feature type="domain" description="Peptidase S1" evidence="8">
    <location>
        <begin position="154"/>
        <end position="391"/>
    </location>
</feature>
<dbReference type="Pfam" id="PF00089">
    <property type="entry name" value="Trypsin"/>
    <property type="match status" value="1"/>
</dbReference>
<dbReference type="PROSITE" id="PS00134">
    <property type="entry name" value="TRYPSIN_HIS"/>
    <property type="match status" value="1"/>
</dbReference>
<comment type="function">
    <text evidence="5">Fibrinolytic activity; shows preferential cleavage of Arg-Gly bonds in all three fibrinogen chains. Contact with the caterpillars causes severe bleeding, due the anticoagulant effect of the protein.</text>
</comment>
<dbReference type="CDD" id="cd00190">
    <property type="entry name" value="Tryp_SPc"/>
    <property type="match status" value="1"/>
</dbReference>
<evidence type="ECO:0000256" key="2">
    <source>
        <dbReference type="ARBA" id="ARBA00022656"/>
    </source>
</evidence>
<dbReference type="GO" id="GO:0006508">
    <property type="term" value="P:proteolysis"/>
    <property type="evidence" value="ECO:0007669"/>
    <property type="project" value="InterPro"/>
</dbReference>
<dbReference type="PROSITE" id="PS50240">
    <property type="entry name" value="TRYPSIN_DOM"/>
    <property type="match status" value="1"/>
</dbReference>
<evidence type="ECO:0000256" key="3">
    <source>
        <dbReference type="ARBA" id="ARBA00023157"/>
    </source>
</evidence>
<dbReference type="GO" id="GO:0005576">
    <property type="term" value="C:extracellular region"/>
    <property type="evidence" value="ECO:0007669"/>
    <property type="project" value="UniProtKB-SubCell"/>
</dbReference>
<dbReference type="Proteomes" id="UP000301870">
    <property type="component" value="Unplaced"/>
</dbReference>
<dbReference type="AlphaFoldDB" id="A0A9J7IZ44"/>
<evidence type="ECO:0000313" key="9">
    <source>
        <dbReference type="Proteomes" id="UP000301870"/>
    </source>
</evidence>
<dbReference type="PANTHER" id="PTHR24260:SF147">
    <property type="entry name" value="EG:BACR7A4.3 PROTEIN-RELATED"/>
    <property type="match status" value="1"/>
</dbReference>
<reference evidence="10" key="1">
    <citation type="submission" date="2025-08" db="UniProtKB">
        <authorList>
            <consortium name="RefSeq"/>
        </authorList>
    </citation>
    <scope>IDENTIFICATION</scope>
    <source>
        <strain evidence="10">Ishihara</strain>
        <tissue evidence="10">Whole body</tissue>
    </source>
</reference>
<dbReference type="InterPro" id="IPR001254">
    <property type="entry name" value="Trypsin_dom"/>
</dbReference>
<organism evidence="9 10">
    <name type="scientific">Spodoptera litura</name>
    <name type="common">Asian cotton leafworm</name>
    <dbReference type="NCBI Taxonomy" id="69820"/>
    <lineage>
        <taxon>Eukaryota</taxon>
        <taxon>Metazoa</taxon>
        <taxon>Ecdysozoa</taxon>
        <taxon>Arthropoda</taxon>
        <taxon>Hexapoda</taxon>
        <taxon>Insecta</taxon>
        <taxon>Pterygota</taxon>
        <taxon>Neoptera</taxon>
        <taxon>Endopterygota</taxon>
        <taxon>Lepidoptera</taxon>
        <taxon>Glossata</taxon>
        <taxon>Ditrysia</taxon>
        <taxon>Noctuoidea</taxon>
        <taxon>Noctuidae</taxon>
        <taxon>Amphipyrinae</taxon>
        <taxon>Spodoptera</taxon>
    </lineage>
</organism>
<feature type="chain" id="PRO_5039933516" evidence="7">
    <location>
        <begin position="18"/>
        <end position="391"/>
    </location>
</feature>
<dbReference type="PANTHER" id="PTHR24260">
    <property type="match status" value="1"/>
</dbReference>
<feature type="signal peptide" evidence="7">
    <location>
        <begin position="1"/>
        <end position="17"/>
    </location>
</feature>
<evidence type="ECO:0000313" key="10">
    <source>
        <dbReference type="RefSeq" id="XP_022834771.1"/>
    </source>
</evidence>
<accession>A0A9J7IZ44</accession>
<gene>
    <name evidence="10" type="primary">LOC111362337</name>
</gene>
<dbReference type="OrthoDB" id="6339452at2759"/>
<dbReference type="KEGG" id="sliu:111362337"/>
<dbReference type="InterPro" id="IPR001314">
    <property type="entry name" value="Peptidase_S1A"/>
</dbReference>
<dbReference type="PRINTS" id="PR00722">
    <property type="entry name" value="CHYMOTRYPSIN"/>
</dbReference>
<comment type="subcellular location">
    <subcellularLocation>
        <location evidence="1">Secreted</location>
        <location evidence="1">Extracellular space</location>
    </subcellularLocation>
</comment>
<evidence type="ECO:0000256" key="1">
    <source>
        <dbReference type="ARBA" id="ARBA00004239"/>
    </source>
</evidence>
<dbReference type="InterPro" id="IPR018114">
    <property type="entry name" value="TRYPSIN_HIS"/>
</dbReference>
<evidence type="ECO:0000256" key="4">
    <source>
        <dbReference type="ARBA" id="ARBA00023240"/>
    </source>
</evidence>
<keyword evidence="4" id="KW-1199">Hemostasis impairing toxin</keyword>
<evidence type="ECO:0000256" key="7">
    <source>
        <dbReference type="SAM" id="SignalP"/>
    </source>
</evidence>